<evidence type="ECO:0000313" key="8">
    <source>
        <dbReference type="EMBL" id="MDR6293565.1"/>
    </source>
</evidence>
<dbReference type="SUPFAM" id="SSF52540">
    <property type="entry name" value="P-loop containing nucleoside triphosphate hydrolases"/>
    <property type="match status" value="2"/>
</dbReference>
<evidence type="ECO:0000256" key="5">
    <source>
        <dbReference type="SAM" id="MobiDB-lite"/>
    </source>
</evidence>
<organism evidence="8 9">
    <name type="scientific">Inquilinus ginsengisoli</name>
    <dbReference type="NCBI Taxonomy" id="363840"/>
    <lineage>
        <taxon>Bacteria</taxon>
        <taxon>Pseudomonadati</taxon>
        <taxon>Pseudomonadota</taxon>
        <taxon>Alphaproteobacteria</taxon>
        <taxon>Rhodospirillales</taxon>
        <taxon>Rhodospirillaceae</taxon>
        <taxon>Inquilinus</taxon>
    </lineage>
</organism>
<dbReference type="GO" id="GO:0016787">
    <property type="term" value="F:hydrolase activity"/>
    <property type="evidence" value="ECO:0007669"/>
    <property type="project" value="UniProtKB-KW"/>
</dbReference>
<keyword evidence="2 8" id="KW-0378">Hydrolase</keyword>
<dbReference type="RefSeq" id="WP_309800632.1">
    <property type="nucleotide sequence ID" value="NZ_JAVDPW010000012.1"/>
</dbReference>
<keyword evidence="4" id="KW-0067">ATP-binding</keyword>
<feature type="domain" description="Helicase ATP-binding" evidence="6">
    <location>
        <begin position="18"/>
        <end position="182"/>
    </location>
</feature>
<reference evidence="8 9" key="1">
    <citation type="submission" date="2023-07" db="EMBL/GenBank/DDBJ databases">
        <title>Sorghum-associated microbial communities from plants grown in Nebraska, USA.</title>
        <authorList>
            <person name="Schachtman D."/>
        </authorList>
    </citation>
    <scope>NUCLEOTIDE SEQUENCE [LARGE SCALE GENOMIC DNA]</scope>
    <source>
        <strain evidence="8 9">584</strain>
    </source>
</reference>
<evidence type="ECO:0000256" key="1">
    <source>
        <dbReference type="ARBA" id="ARBA00022741"/>
    </source>
</evidence>
<dbReference type="InterPro" id="IPR014001">
    <property type="entry name" value="Helicase_ATP-bd"/>
</dbReference>
<dbReference type="GO" id="GO:0003724">
    <property type="term" value="F:RNA helicase activity"/>
    <property type="evidence" value="ECO:0007669"/>
    <property type="project" value="UniProtKB-EC"/>
</dbReference>
<feature type="domain" description="Helicase C-terminal" evidence="7">
    <location>
        <begin position="200"/>
        <end position="372"/>
    </location>
</feature>
<keyword evidence="9" id="KW-1185">Reference proteome</keyword>
<protein>
    <submittedName>
        <fullName evidence="8">ATP-dependent helicase HrpB</fullName>
        <ecNumber evidence="8">3.6.4.13</ecNumber>
    </submittedName>
</protein>
<keyword evidence="1" id="KW-0547">Nucleotide-binding</keyword>
<dbReference type="InterPro" id="IPR010225">
    <property type="entry name" value="HrpB"/>
</dbReference>
<evidence type="ECO:0000259" key="7">
    <source>
        <dbReference type="PROSITE" id="PS51194"/>
    </source>
</evidence>
<evidence type="ECO:0000256" key="2">
    <source>
        <dbReference type="ARBA" id="ARBA00022801"/>
    </source>
</evidence>
<dbReference type="NCBIfam" id="TIGR01970">
    <property type="entry name" value="DEAH_box_HrpB"/>
    <property type="match status" value="1"/>
</dbReference>
<dbReference type="EMBL" id="JAVDPW010000012">
    <property type="protein sequence ID" value="MDR6293565.1"/>
    <property type="molecule type" value="Genomic_DNA"/>
</dbReference>
<keyword evidence="3 8" id="KW-0347">Helicase</keyword>
<dbReference type="SMART" id="SM00487">
    <property type="entry name" value="DEXDc"/>
    <property type="match status" value="1"/>
</dbReference>
<dbReference type="Gene3D" id="1.20.120.1080">
    <property type="match status" value="1"/>
</dbReference>
<dbReference type="InterPro" id="IPR049614">
    <property type="entry name" value="HrpB_DEXH"/>
</dbReference>
<dbReference type="CDD" id="cd18791">
    <property type="entry name" value="SF2_C_RHA"/>
    <property type="match status" value="1"/>
</dbReference>
<dbReference type="PIRSF" id="PIRSF005496">
    <property type="entry name" value="ATP_hel_hrpB"/>
    <property type="match status" value="1"/>
</dbReference>
<dbReference type="SMART" id="SM00847">
    <property type="entry name" value="HA2"/>
    <property type="match status" value="1"/>
</dbReference>
<proteinExistence type="predicted"/>
<dbReference type="PANTHER" id="PTHR43519:SF1">
    <property type="entry name" value="ATP-DEPENDENT RNA HELICASE HRPB"/>
    <property type="match status" value="1"/>
</dbReference>
<dbReference type="SMART" id="SM00490">
    <property type="entry name" value="HELICc"/>
    <property type="match status" value="1"/>
</dbReference>
<dbReference type="InterPro" id="IPR013689">
    <property type="entry name" value="RNA_helicase_ATP-dep_HrpB_C"/>
</dbReference>
<dbReference type="Gene3D" id="3.40.50.300">
    <property type="entry name" value="P-loop containing nucleotide triphosphate hydrolases"/>
    <property type="match status" value="2"/>
</dbReference>
<dbReference type="PANTHER" id="PTHR43519">
    <property type="entry name" value="ATP-DEPENDENT RNA HELICASE HRPB"/>
    <property type="match status" value="1"/>
</dbReference>
<dbReference type="InterPro" id="IPR011545">
    <property type="entry name" value="DEAD/DEAH_box_helicase_dom"/>
</dbReference>
<evidence type="ECO:0000259" key="6">
    <source>
        <dbReference type="PROSITE" id="PS51192"/>
    </source>
</evidence>
<comment type="caution">
    <text evidence="8">The sequence shown here is derived from an EMBL/GenBank/DDBJ whole genome shotgun (WGS) entry which is preliminary data.</text>
</comment>
<dbReference type="InterPro" id="IPR007502">
    <property type="entry name" value="Helicase-assoc_dom"/>
</dbReference>
<gene>
    <name evidence="8" type="ORF">E9232_006116</name>
</gene>
<evidence type="ECO:0000256" key="4">
    <source>
        <dbReference type="ARBA" id="ARBA00022840"/>
    </source>
</evidence>
<dbReference type="Pfam" id="PF24473">
    <property type="entry name" value="CON_HrpB"/>
    <property type="match status" value="1"/>
</dbReference>
<name>A0ABU1K180_9PROT</name>
<dbReference type="Proteomes" id="UP001262410">
    <property type="component" value="Unassembled WGS sequence"/>
</dbReference>
<dbReference type="Pfam" id="PF08482">
    <property type="entry name" value="HrpB_C"/>
    <property type="match status" value="1"/>
</dbReference>
<dbReference type="PROSITE" id="PS51194">
    <property type="entry name" value="HELICASE_CTER"/>
    <property type="match status" value="1"/>
</dbReference>
<dbReference type="InterPro" id="IPR001650">
    <property type="entry name" value="Helicase_C-like"/>
</dbReference>
<evidence type="ECO:0000256" key="3">
    <source>
        <dbReference type="ARBA" id="ARBA00022806"/>
    </source>
</evidence>
<dbReference type="InterPro" id="IPR056329">
    <property type="entry name" value="CON_HrpB"/>
</dbReference>
<dbReference type="Pfam" id="PF00270">
    <property type="entry name" value="DEAD"/>
    <property type="match status" value="1"/>
</dbReference>
<evidence type="ECO:0000313" key="9">
    <source>
        <dbReference type="Proteomes" id="UP001262410"/>
    </source>
</evidence>
<dbReference type="CDD" id="cd17990">
    <property type="entry name" value="DEXHc_HrpB"/>
    <property type="match status" value="1"/>
</dbReference>
<dbReference type="EC" id="3.6.4.13" evidence="8"/>
<accession>A0ABU1K180</accession>
<feature type="region of interest" description="Disordered" evidence="5">
    <location>
        <begin position="795"/>
        <end position="818"/>
    </location>
</feature>
<dbReference type="InterPro" id="IPR027417">
    <property type="entry name" value="P-loop_NTPase"/>
</dbReference>
<sequence>MTRPLPPLPIDTALPALREALAARGCAVLQAPPGAGKTTRVPLALLGESWLGDGKIVMLEPRRIAARAAAGHMASLLGERVGDTVGYRIRMDRKVGPTTRIEVVTEGILTRMLQDDQALEGIGALIFDEFHERSLNADLGLALALETRGALRDDLRLLVMSATLDGGPVARLLGDAPVVTSEGRAFPVETLHRPPHAGEAIEDAVARAARDALAEESGSLLMFLPGAREIRRVQAKLSGLGDGVIVAPLYGDLTGAAQDQAIRPAPAGMRKVVLATNIAETSLTIEGVRVVIDSGLARAPRFDPRTGMSRLETVTIARAAADQRRGRAGRTEPGVCWRLWAKAGEGAMAPFAPPEILVADLAPLALELALWGGGDLAWLDPPPAAALAQARELLADLGALDAAGRPTPHGKAMARLPLHPRLAHMVLRAKAERIGGVAADLAAILEGRKPVAETDLRASVEALRRGGRDDPAISRLREAARDIARRFDLGPGGGPEDAGALLALAYPDRVARRRPGVRGSFLLANGRGASVRETDPLAGADTLAVAETDDAGREARILAAAPLDTAALEAVLGDRIAWVESVTWDATEQAVAARRQRRLGALVLADAALPKPAPEAVAAALMEGVRRLGVDALPWRDGAVALRQRVGFARVLEGEVWPDWSDAVLAETLAEWLGPHLTGMRRRSDLDRLDLAQILATGLGWERQRALDALAPATVPIPSGRRAALDYTDPAQPVLAVKLQEMFGQAQTPRVGGGRVPIAIHLLSPAGRPLQVTRDLAGFWAGSYAEVRKDMRGRYPRHPWPDDPLAAPATARAKPRGT</sequence>
<dbReference type="PROSITE" id="PS51192">
    <property type="entry name" value="HELICASE_ATP_BIND_1"/>
    <property type="match status" value="1"/>
</dbReference>
<dbReference type="Pfam" id="PF00271">
    <property type="entry name" value="Helicase_C"/>
    <property type="match status" value="1"/>
</dbReference>